<keyword evidence="1" id="KW-0732">Signal</keyword>
<feature type="domain" description="Outer membrane protein beta-barrel" evidence="2">
    <location>
        <begin position="11"/>
        <end position="210"/>
    </location>
</feature>
<organism evidence="3 4">
    <name type="scientific">Bacteroides cellulosilyticus</name>
    <dbReference type="NCBI Taxonomy" id="246787"/>
    <lineage>
        <taxon>Bacteria</taxon>
        <taxon>Pseudomonadati</taxon>
        <taxon>Bacteroidota</taxon>
        <taxon>Bacteroidia</taxon>
        <taxon>Bacteroidales</taxon>
        <taxon>Bacteroidaceae</taxon>
        <taxon>Bacteroides</taxon>
    </lineage>
</organism>
<name>A0AAW6M1H3_9BACE</name>
<dbReference type="EMBL" id="JARFID010000001">
    <property type="protein sequence ID" value="MDE8692795.1"/>
    <property type="molecule type" value="Genomic_DNA"/>
</dbReference>
<reference evidence="3" key="1">
    <citation type="submission" date="2023-03" db="EMBL/GenBank/DDBJ databases">
        <title>DFI Biobank Strains.</title>
        <authorList>
            <person name="Mostad J."/>
            <person name="Paddock L."/>
            <person name="Medina S."/>
            <person name="Waligurski E."/>
            <person name="Barat B."/>
            <person name="Smith R."/>
            <person name="Burgo V."/>
            <person name="Metcalfe C."/>
            <person name="Woodson C."/>
            <person name="Sundararajan A."/>
            <person name="Ramaswamy R."/>
            <person name="Lin H."/>
            <person name="Pamer E.G."/>
        </authorList>
    </citation>
    <scope>NUCLEOTIDE SEQUENCE</scope>
    <source>
        <strain evidence="3">DFI.9.5</strain>
    </source>
</reference>
<feature type="signal peptide" evidence="1">
    <location>
        <begin position="1"/>
        <end position="20"/>
    </location>
</feature>
<dbReference type="Pfam" id="PF13568">
    <property type="entry name" value="OMP_b-brl_2"/>
    <property type="match status" value="1"/>
</dbReference>
<gene>
    <name evidence="3" type="ORF">PZH42_01625</name>
</gene>
<dbReference type="AlphaFoldDB" id="A0AAW6M1H3"/>
<evidence type="ECO:0000313" key="4">
    <source>
        <dbReference type="Proteomes" id="UP001221924"/>
    </source>
</evidence>
<evidence type="ECO:0000256" key="1">
    <source>
        <dbReference type="SAM" id="SignalP"/>
    </source>
</evidence>
<dbReference type="InterPro" id="IPR025665">
    <property type="entry name" value="Beta-barrel_OMP_2"/>
</dbReference>
<evidence type="ECO:0000313" key="3">
    <source>
        <dbReference type="EMBL" id="MDE8692795.1"/>
    </source>
</evidence>
<dbReference type="RefSeq" id="WP_129615874.1">
    <property type="nucleotide sequence ID" value="NZ_CAXKYC010000001.1"/>
</dbReference>
<accession>A0AAW6M1H3</accession>
<proteinExistence type="predicted"/>
<feature type="chain" id="PRO_5044014904" evidence="1">
    <location>
        <begin position="21"/>
        <end position="250"/>
    </location>
</feature>
<evidence type="ECO:0000259" key="2">
    <source>
        <dbReference type="Pfam" id="PF13568"/>
    </source>
</evidence>
<protein>
    <submittedName>
        <fullName evidence="3">Porin family protein</fullName>
    </submittedName>
</protein>
<comment type="caution">
    <text evidence="3">The sequence shown here is derived from an EMBL/GenBank/DDBJ whole genome shotgun (WGS) entry which is preliminary data.</text>
</comment>
<dbReference type="Proteomes" id="UP001221924">
    <property type="component" value="Unassembled WGS sequence"/>
</dbReference>
<sequence length="250" mass="27899">MKKHVLLVLLLGLTTSFCYSQVKVSVQGGAGFSGITKDKNYKADFGYRFGVGVEFPLARAWSLQTGLQLLNRKSSIDEDALETRQYEGETVLLYETKKSKMSAVYLQLPVKIGTYLPLNTDCGLQISAGPYVAYGIGGNIDGEMKRDPHWSGSGLVPEEIRNLAVHRGFHLETFNRDSGLKRLDIGLSVGVDFKYKSFFVGGAVEYGLLPVSKEFLKNMFEDVFGENKITRSPHNFGMELHVGYCFNLWK</sequence>